<dbReference type="Proteomes" id="UP000214747">
    <property type="component" value="Unassembled WGS sequence"/>
</dbReference>
<protein>
    <submittedName>
        <fullName evidence="1">Uncharacterized protein</fullName>
    </submittedName>
</protein>
<proteinExistence type="predicted"/>
<comment type="caution">
    <text evidence="1">The sequence shown here is derived from an EMBL/GenBank/DDBJ whole genome shotgun (WGS) entry which is preliminary data.</text>
</comment>
<dbReference type="EMBL" id="NJGV01000039">
    <property type="protein sequence ID" value="OWY31834.1"/>
    <property type="molecule type" value="Genomic_DNA"/>
</dbReference>
<gene>
    <name evidence="1" type="ORF">CEJ45_24080</name>
</gene>
<sequence length="106" mass="11893">MDAPAIYLEKMDEALKRLLASEDFVKQSIRTGNVIDLESGALQIRKAMEAVAFASIAPNKQQYEAVRRNAEKPIHFGNDWKADSIFLTLEKLNPDFYPNPVSGPVQ</sequence>
<organism evidence="1 2">
    <name type="scientific">Herbaspirillum aquaticum</name>
    <dbReference type="NCBI Taxonomy" id="568783"/>
    <lineage>
        <taxon>Bacteria</taxon>
        <taxon>Pseudomonadati</taxon>
        <taxon>Pseudomonadota</taxon>
        <taxon>Betaproteobacteria</taxon>
        <taxon>Burkholderiales</taxon>
        <taxon>Oxalobacteraceae</taxon>
        <taxon>Herbaspirillum</taxon>
    </lineage>
</organism>
<keyword evidence="2" id="KW-1185">Reference proteome</keyword>
<dbReference type="AlphaFoldDB" id="A0A225SL99"/>
<name>A0A225SL99_9BURK</name>
<evidence type="ECO:0000313" key="1">
    <source>
        <dbReference type="EMBL" id="OWY31834.1"/>
    </source>
</evidence>
<accession>A0A225SL99</accession>
<dbReference type="RefSeq" id="WP_088757507.1">
    <property type="nucleotide sequence ID" value="NZ_NJGV01000039.1"/>
</dbReference>
<reference evidence="1 2" key="1">
    <citation type="journal article" date="2010" name="Int. J. Syst. Evol. Microbiol.">
        <title>Reclassification of Herbaspirillum putei as a later heterotypic synonym of Herbaspirillum huttiense, with the description of H. huttiense subsp. huttiense subsp. nov. and H. huttiense subsp. putei subsp. nov., comb. nov., and description of Herbaspirillum aquaticum sp. nov.</title>
        <authorList>
            <person name="Dobritsa A.P."/>
            <person name="Reddy M.C."/>
            <person name="Samadpour M."/>
        </authorList>
    </citation>
    <scope>NUCLEOTIDE SEQUENCE [LARGE SCALE GENOMIC DNA]</scope>
    <source>
        <strain evidence="1 2">IEH 4430</strain>
    </source>
</reference>
<evidence type="ECO:0000313" key="2">
    <source>
        <dbReference type="Proteomes" id="UP000214747"/>
    </source>
</evidence>